<name>A0ABT5KVE5_9BURK</name>
<organism evidence="2 3">
    <name type="scientific">Roseateles koreensis</name>
    <dbReference type="NCBI Taxonomy" id="2987526"/>
    <lineage>
        <taxon>Bacteria</taxon>
        <taxon>Pseudomonadati</taxon>
        <taxon>Pseudomonadota</taxon>
        <taxon>Betaproteobacteria</taxon>
        <taxon>Burkholderiales</taxon>
        <taxon>Sphaerotilaceae</taxon>
        <taxon>Roseateles</taxon>
    </lineage>
</organism>
<evidence type="ECO:0000313" key="3">
    <source>
        <dbReference type="Proteomes" id="UP001219862"/>
    </source>
</evidence>
<comment type="caution">
    <text evidence="2">The sequence shown here is derived from an EMBL/GenBank/DDBJ whole genome shotgun (WGS) entry which is preliminary data.</text>
</comment>
<dbReference type="RefSeq" id="WP_273598055.1">
    <property type="nucleotide sequence ID" value="NZ_JAQQXS010000017.1"/>
</dbReference>
<protein>
    <submittedName>
        <fullName evidence="2">Uncharacterized protein</fullName>
    </submittedName>
</protein>
<gene>
    <name evidence="2" type="ORF">PRZ01_17130</name>
</gene>
<accession>A0ABT5KVE5</accession>
<evidence type="ECO:0000313" key="2">
    <source>
        <dbReference type="EMBL" id="MDC8786915.1"/>
    </source>
</evidence>
<keyword evidence="3" id="KW-1185">Reference proteome</keyword>
<proteinExistence type="predicted"/>
<sequence length="110" mass="12709">MRWMPGDPDPWFGKAPARPQRPSTQLAAARAQFQAALEGLAGERIEELTRSIHRSRSLRDLWHLRTWIYTEVARAFSQFEAERRLDVINVFLHTHAGMSLRAMNESATQH</sequence>
<dbReference type="Proteomes" id="UP001219862">
    <property type="component" value="Unassembled WGS sequence"/>
</dbReference>
<reference evidence="2 3" key="1">
    <citation type="submission" date="2022-10" db="EMBL/GenBank/DDBJ databases">
        <title>paucibacter sp. hw8 Genome sequencing.</title>
        <authorList>
            <person name="Park S."/>
        </authorList>
    </citation>
    <scope>NUCLEOTIDE SEQUENCE [LARGE SCALE GENOMIC DNA]</scope>
    <source>
        <strain evidence="3">hw8</strain>
    </source>
</reference>
<evidence type="ECO:0000256" key="1">
    <source>
        <dbReference type="SAM" id="MobiDB-lite"/>
    </source>
</evidence>
<feature type="region of interest" description="Disordered" evidence="1">
    <location>
        <begin position="1"/>
        <end position="28"/>
    </location>
</feature>
<dbReference type="EMBL" id="JAQQXS010000017">
    <property type="protein sequence ID" value="MDC8786915.1"/>
    <property type="molecule type" value="Genomic_DNA"/>
</dbReference>